<feature type="transmembrane region" description="Helical" evidence="5">
    <location>
        <begin position="74"/>
        <end position="92"/>
    </location>
</feature>
<organism evidence="6 7">
    <name type="scientific">Thermopolyspora flexuosa</name>
    <dbReference type="NCBI Taxonomy" id="103836"/>
    <lineage>
        <taxon>Bacteria</taxon>
        <taxon>Bacillati</taxon>
        <taxon>Actinomycetota</taxon>
        <taxon>Actinomycetes</taxon>
        <taxon>Streptosporangiales</taxon>
        <taxon>Streptosporangiaceae</taxon>
        <taxon>Thermopolyspora</taxon>
    </lineage>
</organism>
<accession>A0A543IQ36</accession>
<evidence type="ECO:0000313" key="6">
    <source>
        <dbReference type="EMBL" id="TQM72693.1"/>
    </source>
</evidence>
<dbReference type="Pfam" id="PF13564">
    <property type="entry name" value="DoxX_2"/>
    <property type="match status" value="1"/>
</dbReference>
<dbReference type="InterPro" id="IPR032808">
    <property type="entry name" value="DoxX"/>
</dbReference>
<protein>
    <submittedName>
        <fullName evidence="6">DoxX-like protein</fullName>
    </submittedName>
</protein>
<feature type="transmembrane region" description="Helical" evidence="5">
    <location>
        <begin position="6"/>
        <end position="26"/>
    </location>
</feature>
<name>A0A543IQ36_9ACTN</name>
<keyword evidence="2 5" id="KW-0812">Transmembrane</keyword>
<keyword evidence="3 5" id="KW-1133">Transmembrane helix</keyword>
<evidence type="ECO:0000256" key="1">
    <source>
        <dbReference type="ARBA" id="ARBA00004141"/>
    </source>
</evidence>
<feature type="transmembrane region" description="Helical" evidence="5">
    <location>
        <begin position="104"/>
        <end position="121"/>
    </location>
</feature>
<dbReference type="GO" id="GO:0016020">
    <property type="term" value="C:membrane"/>
    <property type="evidence" value="ECO:0007669"/>
    <property type="project" value="UniProtKB-SubCell"/>
</dbReference>
<dbReference type="RefSeq" id="WP_142262222.1">
    <property type="nucleotide sequence ID" value="NZ_BMPV01000002.1"/>
</dbReference>
<gene>
    <name evidence="6" type="ORF">FHX40_4846</name>
</gene>
<comment type="caution">
    <text evidence="6">The sequence shown here is derived from an EMBL/GenBank/DDBJ whole genome shotgun (WGS) entry which is preliminary data.</text>
</comment>
<dbReference type="EMBL" id="VFPQ01000002">
    <property type="protein sequence ID" value="TQM72693.1"/>
    <property type="molecule type" value="Genomic_DNA"/>
</dbReference>
<evidence type="ECO:0000256" key="4">
    <source>
        <dbReference type="ARBA" id="ARBA00023136"/>
    </source>
</evidence>
<feature type="transmembrane region" description="Helical" evidence="5">
    <location>
        <begin position="47"/>
        <end position="68"/>
    </location>
</feature>
<evidence type="ECO:0000313" key="7">
    <source>
        <dbReference type="Proteomes" id="UP000319213"/>
    </source>
</evidence>
<evidence type="ECO:0000256" key="2">
    <source>
        <dbReference type="ARBA" id="ARBA00022692"/>
    </source>
</evidence>
<dbReference type="AlphaFoldDB" id="A0A543IQ36"/>
<keyword evidence="7" id="KW-1185">Reference proteome</keyword>
<sequence length="122" mass="12434">MADVPTAVLAGVTVACAAANMAVAVADWRRAAFVQANSAKVGVAPRWIPYLGALKMAGALGLVAGFVLTPWLGLAAALGLVLFFLGAVAFHVRARVLHNIAYPLAYLALAAGALGFFATRVG</sequence>
<proteinExistence type="predicted"/>
<reference evidence="6 7" key="1">
    <citation type="submission" date="2019-06" db="EMBL/GenBank/DDBJ databases">
        <title>Sequencing the genomes of 1000 actinobacteria strains.</title>
        <authorList>
            <person name="Klenk H.-P."/>
        </authorList>
    </citation>
    <scope>NUCLEOTIDE SEQUENCE [LARGE SCALE GENOMIC DNA]</scope>
    <source>
        <strain evidence="6 7">DSM 43186</strain>
    </source>
</reference>
<keyword evidence="4 5" id="KW-0472">Membrane</keyword>
<dbReference type="Proteomes" id="UP000319213">
    <property type="component" value="Unassembled WGS sequence"/>
</dbReference>
<evidence type="ECO:0000256" key="3">
    <source>
        <dbReference type="ARBA" id="ARBA00022989"/>
    </source>
</evidence>
<evidence type="ECO:0000256" key="5">
    <source>
        <dbReference type="SAM" id="Phobius"/>
    </source>
</evidence>
<comment type="subcellular location">
    <subcellularLocation>
        <location evidence="1">Membrane</location>
        <topology evidence="1">Multi-pass membrane protein</topology>
    </subcellularLocation>
</comment>